<evidence type="ECO:0000313" key="3">
    <source>
        <dbReference type="Proteomes" id="UP000298616"/>
    </source>
</evidence>
<protein>
    <submittedName>
        <fullName evidence="2">PKD domain-containing protein</fullName>
    </submittedName>
</protein>
<organism evidence="2 3">
    <name type="scientific">Mangrovivirga cuniculi</name>
    <dbReference type="NCBI Taxonomy" id="2715131"/>
    <lineage>
        <taxon>Bacteria</taxon>
        <taxon>Pseudomonadati</taxon>
        <taxon>Bacteroidota</taxon>
        <taxon>Cytophagia</taxon>
        <taxon>Cytophagales</taxon>
        <taxon>Mangrovivirgaceae</taxon>
        <taxon>Mangrovivirga</taxon>
    </lineage>
</organism>
<dbReference type="SUPFAM" id="SSF49299">
    <property type="entry name" value="PKD domain"/>
    <property type="match status" value="1"/>
</dbReference>
<dbReference type="InterPro" id="IPR000601">
    <property type="entry name" value="PKD_dom"/>
</dbReference>
<reference evidence="2 3" key="1">
    <citation type="submission" date="2018-04" db="EMBL/GenBank/DDBJ databases">
        <title>Complete genome uncultured novel isolate.</title>
        <authorList>
            <person name="Merlino G."/>
        </authorList>
    </citation>
    <scope>NUCLEOTIDE SEQUENCE [LARGE SCALE GENOMIC DNA]</scope>
    <source>
        <strain evidence="3">R1DC9</strain>
    </source>
</reference>
<dbReference type="Pfam" id="PF18911">
    <property type="entry name" value="PKD_4"/>
    <property type="match status" value="1"/>
</dbReference>
<dbReference type="Proteomes" id="UP000298616">
    <property type="component" value="Chromosome"/>
</dbReference>
<evidence type="ECO:0000313" key="2">
    <source>
        <dbReference type="EMBL" id="QCK16414.1"/>
    </source>
</evidence>
<accession>A0A4D7K6N4</accession>
<name>A0A4D7K6N4_9BACT</name>
<sequence length="285" mass="30954">MKPIYKIQTWNILRISTAVIIVLLSSCDLTFELPEEGSIPDKTPPKANFSAAQNEVDFLLYYFSNESISATDYQWDFGDGNTSTDKDGINTFPAEGTYTVTLTVSDKLGVSDTYSMDIEVIEPEAPPAIIPVILEAGFEDGTLPDGTGDGRDSWRNDFGGVIQITSSPVHEGSQASKYPSAGDRIAYQEMAVTPNTDYILTYYYTLKTDAPGSITVSVLANGITDLSEVPEATLASFEGTDQTDADTYTRVDLPFNSGANNKIALLVTNQDVEARLDSFSISLLE</sequence>
<dbReference type="PROSITE" id="PS50093">
    <property type="entry name" value="PKD"/>
    <property type="match status" value="1"/>
</dbReference>
<dbReference type="PROSITE" id="PS51257">
    <property type="entry name" value="PROKAR_LIPOPROTEIN"/>
    <property type="match status" value="1"/>
</dbReference>
<dbReference type="InterPro" id="IPR022409">
    <property type="entry name" value="PKD/Chitinase_dom"/>
</dbReference>
<proteinExistence type="predicted"/>
<dbReference type="SMART" id="SM00089">
    <property type="entry name" value="PKD"/>
    <property type="match status" value="1"/>
</dbReference>
<dbReference type="Gene3D" id="2.60.120.260">
    <property type="entry name" value="Galactose-binding domain-like"/>
    <property type="match status" value="1"/>
</dbReference>
<dbReference type="RefSeq" id="WP_137092002.1">
    <property type="nucleotide sequence ID" value="NZ_CP028923.1"/>
</dbReference>
<dbReference type="Gene3D" id="2.60.40.10">
    <property type="entry name" value="Immunoglobulins"/>
    <property type="match status" value="1"/>
</dbReference>
<evidence type="ECO:0000259" key="1">
    <source>
        <dbReference type="PROSITE" id="PS50093"/>
    </source>
</evidence>
<dbReference type="InterPro" id="IPR013783">
    <property type="entry name" value="Ig-like_fold"/>
</dbReference>
<gene>
    <name evidence="2" type="ORF">DCC35_17585</name>
</gene>
<dbReference type="OrthoDB" id="1488789at2"/>
<dbReference type="AlphaFoldDB" id="A0A4D7K6N4"/>
<dbReference type="EMBL" id="CP028923">
    <property type="protein sequence ID" value="QCK16414.1"/>
    <property type="molecule type" value="Genomic_DNA"/>
</dbReference>
<dbReference type="KEGG" id="fpf:DCC35_17585"/>
<feature type="domain" description="PKD" evidence="1">
    <location>
        <begin position="73"/>
        <end position="120"/>
    </location>
</feature>
<dbReference type="InterPro" id="IPR035986">
    <property type="entry name" value="PKD_dom_sf"/>
</dbReference>
<dbReference type="CDD" id="cd00146">
    <property type="entry name" value="PKD"/>
    <property type="match status" value="1"/>
</dbReference>
<keyword evidence="3" id="KW-1185">Reference proteome</keyword>